<dbReference type="SMART" id="SM00448">
    <property type="entry name" value="REC"/>
    <property type="match status" value="1"/>
</dbReference>
<dbReference type="Proteomes" id="UP001165384">
    <property type="component" value="Unassembled WGS sequence"/>
</dbReference>
<proteinExistence type="predicted"/>
<dbReference type="InterPro" id="IPR035965">
    <property type="entry name" value="PAS-like_dom_sf"/>
</dbReference>
<dbReference type="CDD" id="cd00156">
    <property type="entry name" value="REC"/>
    <property type="match status" value="1"/>
</dbReference>
<dbReference type="InterPro" id="IPR000700">
    <property type="entry name" value="PAS-assoc_C"/>
</dbReference>
<dbReference type="InterPro" id="IPR003661">
    <property type="entry name" value="HisK_dim/P_dom"/>
</dbReference>
<dbReference type="Gene3D" id="3.40.50.2300">
    <property type="match status" value="1"/>
</dbReference>
<dbReference type="InterPro" id="IPR011006">
    <property type="entry name" value="CheY-like_superfamily"/>
</dbReference>
<keyword evidence="12" id="KW-0547">Nucleotide-binding</keyword>
<evidence type="ECO:0000256" key="7">
    <source>
        <dbReference type="PROSITE-ProRule" id="PRU00169"/>
    </source>
</evidence>
<keyword evidence="13" id="KW-1185">Reference proteome</keyword>
<dbReference type="Pfam" id="PF00512">
    <property type="entry name" value="HisKA"/>
    <property type="match status" value="1"/>
</dbReference>
<dbReference type="Pfam" id="PF02518">
    <property type="entry name" value="HATPase_c"/>
    <property type="match status" value="1"/>
</dbReference>
<dbReference type="EC" id="2.7.13.3" evidence="2"/>
<evidence type="ECO:0000256" key="3">
    <source>
        <dbReference type="ARBA" id="ARBA00022553"/>
    </source>
</evidence>
<evidence type="ECO:0000259" key="8">
    <source>
        <dbReference type="PROSITE" id="PS50109"/>
    </source>
</evidence>
<keyword evidence="4" id="KW-0808">Transferase</keyword>
<dbReference type="InterPro" id="IPR050736">
    <property type="entry name" value="Sensor_HK_Regulatory"/>
</dbReference>
<evidence type="ECO:0000259" key="11">
    <source>
        <dbReference type="PROSITE" id="PS50113"/>
    </source>
</evidence>
<dbReference type="Gene3D" id="1.10.287.130">
    <property type="match status" value="1"/>
</dbReference>
<dbReference type="SUPFAM" id="SSF52172">
    <property type="entry name" value="CheY-like"/>
    <property type="match status" value="1"/>
</dbReference>
<dbReference type="PROSITE" id="PS50113">
    <property type="entry name" value="PAC"/>
    <property type="match status" value="1"/>
</dbReference>
<dbReference type="PROSITE" id="PS50110">
    <property type="entry name" value="RESPONSE_REGULATORY"/>
    <property type="match status" value="1"/>
</dbReference>
<dbReference type="Gene3D" id="3.30.450.20">
    <property type="entry name" value="PAS domain"/>
    <property type="match status" value="2"/>
</dbReference>
<dbReference type="CDD" id="cd00082">
    <property type="entry name" value="HisKA"/>
    <property type="match status" value="1"/>
</dbReference>
<keyword evidence="5" id="KW-0418">Kinase</keyword>
<gene>
    <name evidence="12" type="ORF">LZ012_10485</name>
</gene>
<dbReference type="RefSeq" id="WP_275710482.1">
    <property type="nucleotide sequence ID" value="NZ_JAKLTN010000002.1"/>
</dbReference>
<comment type="catalytic activity">
    <reaction evidence="1">
        <text>ATP + protein L-histidine = ADP + protein N-phospho-L-histidine.</text>
        <dbReference type="EC" id="2.7.13.3"/>
    </reaction>
</comment>
<dbReference type="SMART" id="SM00387">
    <property type="entry name" value="HATPase_c"/>
    <property type="match status" value="1"/>
</dbReference>
<feature type="domain" description="Response regulatory" evidence="9">
    <location>
        <begin position="539"/>
        <end position="654"/>
    </location>
</feature>
<feature type="domain" description="PAS" evidence="10">
    <location>
        <begin position="26"/>
        <end position="96"/>
    </location>
</feature>
<evidence type="ECO:0000259" key="9">
    <source>
        <dbReference type="PROSITE" id="PS50110"/>
    </source>
</evidence>
<organism evidence="12 13">
    <name type="scientific">Dechloromonas hankyongensis</name>
    <dbReference type="NCBI Taxonomy" id="2908002"/>
    <lineage>
        <taxon>Bacteria</taxon>
        <taxon>Pseudomonadati</taxon>
        <taxon>Pseudomonadota</taxon>
        <taxon>Betaproteobacteria</taxon>
        <taxon>Rhodocyclales</taxon>
        <taxon>Azonexaceae</taxon>
        <taxon>Dechloromonas</taxon>
    </lineage>
</organism>
<dbReference type="PRINTS" id="PR00344">
    <property type="entry name" value="BCTRLSENSOR"/>
</dbReference>
<dbReference type="SMART" id="SM00388">
    <property type="entry name" value="HisKA"/>
    <property type="match status" value="1"/>
</dbReference>
<dbReference type="SUPFAM" id="SSF55874">
    <property type="entry name" value="ATPase domain of HSP90 chaperone/DNA topoisomerase II/histidine kinase"/>
    <property type="match status" value="1"/>
</dbReference>
<dbReference type="InterPro" id="IPR036890">
    <property type="entry name" value="HATPase_C_sf"/>
</dbReference>
<evidence type="ECO:0000256" key="5">
    <source>
        <dbReference type="ARBA" id="ARBA00022777"/>
    </source>
</evidence>
<comment type="caution">
    <text evidence="12">The sequence shown here is derived from an EMBL/GenBank/DDBJ whole genome shotgun (WGS) entry which is preliminary data.</text>
</comment>
<evidence type="ECO:0000256" key="4">
    <source>
        <dbReference type="ARBA" id="ARBA00022679"/>
    </source>
</evidence>
<dbReference type="InterPro" id="IPR003594">
    <property type="entry name" value="HATPase_dom"/>
</dbReference>
<dbReference type="PANTHER" id="PTHR43711:SF1">
    <property type="entry name" value="HISTIDINE KINASE 1"/>
    <property type="match status" value="1"/>
</dbReference>
<dbReference type="Gene3D" id="3.30.565.10">
    <property type="entry name" value="Histidine kinase-like ATPase, C-terminal domain"/>
    <property type="match status" value="1"/>
</dbReference>
<dbReference type="InterPro" id="IPR013656">
    <property type="entry name" value="PAS_4"/>
</dbReference>
<dbReference type="GO" id="GO:0005524">
    <property type="term" value="F:ATP binding"/>
    <property type="evidence" value="ECO:0007669"/>
    <property type="project" value="UniProtKB-KW"/>
</dbReference>
<dbReference type="SUPFAM" id="SSF47384">
    <property type="entry name" value="Homodimeric domain of signal transducing histidine kinase"/>
    <property type="match status" value="1"/>
</dbReference>
<evidence type="ECO:0000256" key="1">
    <source>
        <dbReference type="ARBA" id="ARBA00000085"/>
    </source>
</evidence>
<keyword evidence="12" id="KW-0067">ATP-binding</keyword>
<keyword evidence="6" id="KW-0902">Two-component regulatory system</keyword>
<evidence type="ECO:0000259" key="10">
    <source>
        <dbReference type="PROSITE" id="PS50112"/>
    </source>
</evidence>
<dbReference type="InterPro" id="IPR000014">
    <property type="entry name" value="PAS"/>
</dbReference>
<dbReference type="EMBL" id="JAKLTN010000002">
    <property type="protein sequence ID" value="MCG2577419.1"/>
    <property type="molecule type" value="Genomic_DNA"/>
</dbReference>
<evidence type="ECO:0000313" key="13">
    <source>
        <dbReference type="Proteomes" id="UP001165384"/>
    </source>
</evidence>
<dbReference type="InterPro" id="IPR036097">
    <property type="entry name" value="HisK_dim/P_sf"/>
</dbReference>
<accession>A0ABS9K2W9</accession>
<name>A0ABS9K2W9_9RHOO</name>
<evidence type="ECO:0000256" key="6">
    <source>
        <dbReference type="ARBA" id="ARBA00023012"/>
    </source>
</evidence>
<dbReference type="PROSITE" id="PS50109">
    <property type="entry name" value="HIS_KIN"/>
    <property type="match status" value="1"/>
</dbReference>
<feature type="domain" description="Histidine kinase" evidence="8">
    <location>
        <begin position="311"/>
        <end position="521"/>
    </location>
</feature>
<protein>
    <recommendedName>
        <fullName evidence="2">histidine kinase</fullName>
        <ecNumber evidence="2">2.7.13.3</ecNumber>
    </recommendedName>
</protein>
<reference evidence="12" key="1">
    <citation type="submission" date="2022-01" db="EMBL/GenBank/DDBJ databases">
        <authorList>
            <person name="Jo J.-H."/>
            <person name="Im W.-T."/>
        </authorList>
    </citation>
    <scope>NUCLEOTIDE SEQUENCE</scope>
    <source>
        <strain evidence="12">XY25</strain>
    </source>
</reference>
<dbReference type="PROSITE" id="PS50112">
    <property type="entry name" value="PAS"/>
    <property type="match status" value="1"/>
</dbReference>
<dbReference type="InterPro" id="IPR005467">
    <property type="entry name" value="His_kinase_dom"/>
</dbReference>
<feature type="domain" description="PAC" evidence="11">
    <location>
        <begin position="241"/>
        <end position="293"/>
    </location>
</feature>
<dbReference type="SUPFAM" id="SSF55785">
    <property type="entry name" value="PYP-like sensor domain (PAS domain)"/>
    <property type="match status" value="2"/>
</dbReference>
<dbReference type="Pfam" id="PF00072">
    <property type="entry name" value="Response_reg"/>
    <property type="match status" value="1"/>
</dbReference>
<evidence type="ECO:0000313" key="12">
    <source>
        <dbReference type="EMBL" id="MCG2577419.1"/>
    </source>
</evidence>
<evidence type="ECO:0000256" key="2">
    <source>
        <dbReference type="ARBA" id="ARBA00012438"/>
    </source>
</evidence>
<sequence>MPPPRTGDLAHLPRHMPFSSYDLITEPQNLGAILEAIPDLLFELGLDGRYYSYQAPREDLLTAPPERLLGRRVTDVMSAEAAAVVMAALHEAHQYGRSTGKQLTLLLPHGLSWFELSVARKTPQPGQGPRFIVLSRDITASKHTEDALRQSRDRERSRSDELATLLDVAPTAVWIAHDPQCKLITGNKLAAQWLGVEDGINVSPAAIDHARVWGCKILKDGVELAPHQMPLQRAAAGEEIADYEFDIVYPDGRTRHVLGNAVPLRGTDQRIDGAVTAFIDITARKDAENLAQEARQQAEHSNIAKSRFLAAASHDLRQPLSALGIYVNLLKGEVLPSGQKILANMSDCLGSLSELLNDLLDLSKLDAGVVVPNVSTFSVSELFANLASIHEPEAQLKNLRYKCRASTLTAHTDPVLFKRIVDNLISNAIRYTQSGGVLVACRRRGGKHWVEVRDSGVGIHPEHIIEIFEEFRQLDGGARNRGSGLGLAIVAKTAQLLGLEISVRSSPGLGSVFAIEFPPGPALTPPSHPAAASEKRRLCIALVEDNGLVREALTLGLQAAGHRVIAATSGPVLGAALGAQVPDIVISDYRLADGETGYDVIDRVRKLVKPDLPALLVTGDTDPQLIRSMADRGIVVLHKPLEMETVEAYLEDLTYQSH</sequence>
<keyword evidence="3 7" id="KW-0597">Phosphoprotein</keyword>
<dbReference type="InterPro" id="IPR004358">
    <property type="entry name" value="Sig_transdc_His_kin-like_C"/>
</dbReference>
<dbReference type="PANTHER" id="PTHR43711">
    <property type="entry name" value="TWO-COMPONENT HISTIDINE KINASE"/>
    <property type="match status" value="1"/>
</dbReference>
<dbReference type="InterPro" id="IPR001789">
    <property type="entry name" value="Sig_transdc_resp-reg_receiver"/>
</dbReference>
<dbReference type="Pfam" id="PF08448">
    <property type="entry name" value="PAS_4"/>
    <property type="match status" value="2"/>
</dbReference>
<feature type="modified residue" description="4-aspartylphosphate" evidence="7">
    <location>
        <position position="588"/>
    </location>
</feature>